<dbReference type="Pfam" id="PF00151">
    <property type="entry name" value="Lipase"/>
    <property type="match status" value="1"/>
</dbReference>
<dbReference type="Gene3D" id="3.40.50.1820">
    <property type="entry name" value="alpha/beta hydrolase"/>
    <property type="match status" value="1"/>
</dbReference>
<dbReference type="PANTHER" id="PTHR11610:SF149">
    <property type="entry name" value="FI01450P-RELATED"/>
    <property type="match status" value="1"/>
</dbReference>
<organism evidence="8 9">
    <name type="scientific">Bactrocera dorsalis</name>
    <name type="common">Oriental fruit fly</name>
    <name type="synonym">Dacus dorsalis</name>
    <dbReference type="NCBI Taxonomy" id="27457"/>
    <lineage>
        <taxon>Eukaryota</taxon>
        <taxon>Metazoa</taxon>
        <taxon>Ecdysozoa</taxon>
        <taxon>Arthropoda</taxon>
        <taxon>Hexapoda</taxon>
        <taxon>Insecta</taxon>
        <taxon>Pterygota</taxon>
        <taxon>Neoptera</taxon>
        <taxon>Endopterygota</taxon>
        <taxon>Diptera</taxon>
        <taxon>Brachycera</taxon>
        <taxon>Muscomorpha</taxon>
        <taxon>Tephritoidea</taxon>
        <taxon>Tephritidae</taxon>
        <taxon>Bactrocera</taxon>
        <taxon>Bactrocera</taxon>
    </lineage>
</organism>
<evidence type="ECO:0000256" key="6">
    <source>
        <dbReference type="SAM" id="SignalP"/>
    </source>
</evidence>
<dbReference type="GO" id="GO:0017171">
    <property type="term" value="F:serine hydrolase activity"/>
    <property type="evidence" value="ECO:0007669"/>
    <property type="project" value="TreeGrafter"/>
</dbReference>
<sequence length="379" mass="42041">MTSSIVRLNIIIPLLLLFNPGTEAGLINIFAGTINIAAGVVSTFIPTSIFSYTANKLIGFSLTTVAGVVDKICTIGLRIKKHILWSGVDLTQIKFQLRTACSKYTYSLRDAWKLLNNSDFHPSRKVVIMVSGWTQTVNHSDTIDKMATVFNCRGDVNFLALDMDQYLNTFYTWAVQNTDSIALGLAQGLTMLKEVIPIENIQLIGHSLGAHIVGQAGRFFTEKTGEKLPYITGLDPAKTCLSAEQRIGRDDAHKVEILHTNPGVLGIAEPLGHIDLYASYLRPHANGCWNSVCSHTRAVDYYVEFLYPGNKSGFLAKRCASWEHLRAEQCTGKNYAMGNIDYWAEGEIYALDLNPQSPFGRDSLSKYGSREWDCGLCQR</sequence>
<dbReference type="KEGG" id="bdr:105223677"/>
<evidence type="ECO:0000256" key="5">
    <source>
        <dbReference type="RuleBase" id="RU004262"/>
    </source>
</evidence>
<dbReference type="GO" id="GO:0016298">
    <property type="term" value="F:lipase activity"/>
    <property type="evidence" value="ECO:0007669"/>
    <property type="project" value="InterPro"/>
</dbReference>
<reference evidence="9" key="1">
    <citation type="submission" date="2025-08" db="UniProtKB">
        <authorList>
            <consortium name="RefSeq"/>
        </authorList>
    </citation>
    <scope>IDENTIFICATION</scope>
    <source>
        <tissue evidence="9">Adult</tissue>
    </source>
</reference>
<name>A0A6I9UWI9_BACDO</name>
<dbReference type="GeneID" id="105223677"/>
<dbReference type="InterPro" id="IPR013818">
    <property type="entry name" value="Lipase"/>
</dbReference>
<feature type="domain" description="Lipase" evidence="7">
    <location>
        <begin position="91"/>
        <end position="332"/>
    </location>
</feature>
<dbReference type="OrthoDB" id="7958820at2759"/>
<keyword evidence="4 6" id="KW-0732">Signal</keyword>
<accession>A0A6I9UWI9</accession>
<dbReference type="InParanoid" id="A0A6I9UWI9"/>
<feature type="chain" id="PRO_5045864152" evidence="6">
    <location>
        <begin position="25"/>
        <end position="379"/>
    </location>
</feature>
<gene>
    <name evidence="9" type="primary">LOC105223677</name>
</gene>
<evidence type="ECO:0000256" key="3">
    <source>
        <dbReference type="ARBA" id="ARBA00022525"/>
    </source>
</evidence>
<dbReference type="AlphaFoldDB" id="A0A6I9UWI9"/>
<dbReference type="GO" id="GO:0016042">
    <property type="term" value="P:lipid catabolic process"/>
    <property type="evidence" value="ECO:0007669"/>
    <property type="project" value="TreeGrafter"/>
</dbReference>
<keyword evidence="3" id="KW-0964">Secreted</keyword>
<dbReference type="PRINTS" id="PR00821">
    <property type="entry name" value="TAGLIPASE"/>
</dbReference>
<dbReference type="InterPro" id="IPR029058">
    <property type="entry name" value="AB_hydrolase_fold"/>
</dbReference>
<evidence type="ECO:0000256" key="2">
    <source>
        <dbReference type="ARBA" id="ARBA00010701"/>
    </source>
</evidence>
<evidence type="ECO:0000256" key="4">
    <source>
        <dbReference type="ARBA" id="ARBA00022729"/>
    </source>
</evidence>
<dbReference type="PANTHER" id="PTHR11610">
    <property type="entry name" value="LIPASE"/>
    <property type="match status" value="1"/>
</dbReference>
<evidence type="ECO:0000313" key="9">
    <source>
        <dbReference type="RefSeq" id="XP_011199756.2"/>
    </source>
</evidence>
<comment type="subcellular location">
    <subcellularLocation>
        <location evidence="1">Secreted</location>
    </subcellularLocation>
</comment>
<dbReference type="InterPro" id="IPR000734">
    <property type="entry name" value="TAG_lipase"/>
</dbReference>
<dbReference type="RefSeq" id="XP_011199756.2">
    <property type="nucleotide sequence ID" value="XM_011201454.4"/>
</dbReference>
<feature type="signal peptide" evidence="6">
    <location>
        <begin position="1"/>
        <end position="24"/>
    </location>
</feature>
<protein>
    <submittedName>
        <fullName evidence="9">Vitellogenin-1</fullName>
    </submittedName>
</protein>
<evidence type="ECO:0000259" key="7">
    <source>
        <dbReference type="Pfam" id="PF00151"/>
    </source>
</evidence>
<dbReference type="Proteomes" id="UP001652620">
    <property type="component" value="Chromosome 4"/>
</dbReference>
<dbReference type="SUPFAM" id="SSF53474">
    <property type="entry name" value="alpha/beta-Hydrolases"/>
    <property type="match status" value="1"/>
</dbReference>
<proteinExistence type="inferred from homology"/>
<keyword evidence="8" id="KW-1185">Reference proteome</keyword>
<evidence type="ECO:0000313" key="8">
    <source>
        <dbReference type="Proteomes" id="UP001652620"/>
    </source>
</evidence>
<dbReference type="GO" id="GO:0005615">
    <property type="term" value="C:extracellular space"/>
    <property type="evidence" value="ECO:0007669"/>
    <property type="project" value="TreeGrafter"/>
</dbReference>
<evidence type="ECO:0000256" key="1">
    <source>
        <dbReference type="ARBA" id="ARBA00004613"/>
    </source>
</evidence>
<comment type="similarity">
    <text evidence="2 5">Belongs to the AB hydrolase superfamily. Lipase family.</text>
</comment>